<evidence type="ECO:0000256" key="1">
    <source>
        <dbReference type="SAM" id="Phobius"/>
    </source>
</evidence>
<dbReference type="RefSeq" id="WP_009700149.1">
    <property type="nucleotide sequence ID" value="NZ_AP031615.1"/>
</dbReference>
<evidence type="ECO:0000313" key="5">
    <source>
        <dbReference type="Proteomes" id="UP000067422"/>
    </source>
</evidence>
<accession>A0A454DIP5</accession>
<reference evidence="5" key="2">
    <citation type="submission" date="2015-12" db="EMBL/GenBank/DDBJ databases">
        <title>FDA dAtabase for Regulatory Grade micrObial Sequences (FDA-ARGOS): Supporting development and validation of Infectious Disease Dx tests.</title>
        <authorList>
            <person name="Hoffmann M."/>
            <person name="Allard M."/>
            <person name="Evans P."/>
            <person name="Brown E."/>
            <person name="Tallon L.J."/>
            <person name="Sadzewicz L."/>
            <person name="Sengamalay N."/>
            <person name="Ott S."/>
            <person name="Godinez A."/>
            <person name="Nagaraj S."/>
            <person name="Vyas G."/>
            <person name="Aluvathingal J."/>
            <person name="Nadendla S."/>
            <person name="Geyer C."/>
            <person name="Sichtig H."/>
        </authorList>
    </citation>
    <scope>NUCLEOTIDE SEQUENCE [LARGE SCALE GENOMIC DNA]</scope>
    <source>
        <strain evidence="5">ATCC 43516</strain>
    </source>
</reference>
<dbReference type="STRING" id="669.AL538_25975"/>
<dbReference type="EMBL" id="CP014039">
    <property type="protein sequence ID" value="AMG01107.1"/>
    <property type="molecule type" value="Genomic_DNA"/>
</dbReference>
<reference evidence="2" key="3">
    <citation type="submission" date="2018-01" db="EMBL/GenBank/DDBJ databases">
        <title>FDA dAtabase for Regulatory Grade micrObial Sequences (FDA-ARGOS): Supporting development and validation of Infectious Disease Dx tests.</title>
        <authorList>
            <person name="Hoffmann M."/>
            <person name="Allard M."/>
            <person name="Evans P."/>
            <person name="Brown E."/>
            <person name="Tallon L."/>
            <person name="Sadzewicz L."/>
            <person name="Sengamalay N."/>
            <person name="Ott S."/>
            <person name="Godinez A."/>
            <person name="Nagaraj S."/>
            <person name="Vyas G."/>
            <person name="Aluvathingal J."/>
            <person name="Nadendla S."/>
            <person name="Geyer C."/>
            <person name="Sichtig H."/>
        </authorList>
    </citation>
    <scope>NUCLEOTIDE SEQUENCE</scope>
    <source>
        <strain evidence="2">FDAARGOS_107</strain>
    </source>
</reference>
<proteinExistence type="predicted"/>
<keyword evidence="5" id="KW-1185">Reference proteome</keyword>
<dbReference type="Pfam" id="PF16964">
    <property type="entry name" value="TadF"/>
    <property type="match status" value="1"/>
</dbReference>
<dbReference type="OrthoDB" id="5876198at2"/>
<evidence type="ECO:0000313" key="2">
    <source>
        <dbReference type="EMBL" id="AMG01107.1"/>
    </source>
</evidence>
<feature type="transmembrane region" description="Helical" evidence="1">
    <location>
        <begin position="20"/>
        <end position="44"/>
    </location>
</feature>
<dbReference type="InterPro" id="IPR031582">
    <property type="entry name" value="TadF"/>
</dbReference>
<keyword evidence="1" id="KW-0812">Transmembrane</keyword>
<reference evidence="3 4" key="1">
    <citation type="submission" date="2012-10" db="EMBL/GenBank/DDBJ databases">
        <title>Genome sequence of Vibrio Cholerae HENC-02.</title>
        <authorList>
            <person name="Eppinger M."/>
            <person name="Hasan N.A."/>
            <person name="Sengamalay N."/>
            <person name="Hine E."/>
            <person name="Su Q."/>
            <person name="Daugherty S.C."/>
            <person name="Young S."/>
            <person name="Sadzewicz L."/>
            <person name="Tallon L."/>
            <person name="Cebula T.A."/>
            <person name="Ravel J."/>
            <person name="Colwell R.R."/>
        </authorList>
    </citation>
    <scope>NUCLEOTIDE SEQUENCE [LARGE SCALE GENOMIC DNA]</scope>
    <source>
        <strain evidence="3 4">HENC-02</strain>
    </source>
</reference>
<dbReference type="KEGG" id="vhr:AL538_25975"/>
<evidence type="ECO:0000313" key="4">
    <source>
        <dbReference type="Proteomes" id="UP000008367"/>
    </source>
</evidence>
<dbReference type="EMBL" id="AJSR01000614">
    <property type="protein sequence ID" value="EKM32718.1"/>
    <property type="molecule type" value="Genomic_DNA"/>
</dbReference>
<organism evidence="3 4">
    <name type="scientific">Vibrio harveyi</name>
    <name type="common">Beneckea harveyi</name>
    <dbReference type="NCBI Taxonomy" id="669"/>
    <lineage>
        <taxon>Bacteria</taxon>
        <taxon>Pseudomonadati</taxon>
        <taxon>Pseudomonadota</taxon>
        <taxon>Gammaproteobacteria</taxon>
        <taxon>Vibrionales</taxon>
        <taxon>Vibrionaceae</taxon>
        <taxon>Vibrio</taxon>
    </lineage>
</organism>
<keyword evidence="1" id="KW-0472">Membrane</keyword>
<gene>
    <name evidence="3" type="primary">tadF</name>
    <name evidence="2" type="ORF">AL538_25975</name>
    <name evidence="3" type="ORF">VCHENC02_1750</name>
</gene>
<evidence type="ECO:0000313" key="3">
    <source>
        <dbReference type="EMBL" id="EKM32718.1"/>
    </source>
</evidence>
<keyword evidence="1" id="KW-1133">Transmembrane helix</keyword>
<dbReference type="Proteomes" id="UP000008367">
    <property type="component" value="Unassembled WGS sequence"/>
</dbReference>
<dbReference type="Proteomes" id="UP000067422">
    <property type="component" value="Chromosome 2"/>
</dbReference>
<name>A0A454DIP5_VIBHA</name>
<sequence>MTLRKQGVCSPKRQKGSFMVELVFILTALWGVYLFAADLSYQLLLRAKLDRSSFALVNVIKERSRYFEGDVLGGKNLAVTNADLEDLSKVASRMLGTPPNDVAIKIESLTNKVNVAVFTSSKYNRLNCKTDSILAHADLAPVEKGVVYPLYRVSLCEEQSSWFKPFFNGGTGTTVKVGSSSIMPGR</sequence>
<protein>
    <submittedName>
        <fullName evidence="3">Membrane associated secretion system protein</fullName>
    </submittedName>
</protein>
<dbReference type="GeneID" id="83584977"/>
<dbReference type="AlphaFoldDB" id="A0A454DIP5"/>